<feature type="region of interest" description="Disordered" evidence="2">
    <location>
        <begin position="172"/>
        <end position="306"/>
    </location>
</feature>
<evidence type="ECO:0000256" key="2">
    <source>
        <dbReference type="SAM" id="MobiDB-lite"/>
    </source>
</evidence>
<gene>
    <name evidence="3" type="ORF">Slin15195_G051060</name>
</gene>
<feature type="compositionally biased region" description="Polar residues" evidence="2">
    <location>
        <begin position="491"/>
        <end position="533"/>
    </location>
</feature>
<evidence type="ECO:0000313" key="4">
    <source>
        <dbReference type="Proteomes" id="UP001056384"/>
    </source>
</evidence>
<feature type="compositionally biased region" description="Polar residues" evidence="2">
    <location>
        <begin position="395"/>
        <end position="407"/>
    </location>
</feature>
<feature type="coiled-coil region" evidence="1">
    <location>
        <begin position="88"/>
        <end position="122"/>
    </location>
</feature>
<sequence>MYCARVGVPPATWQQHRFIAIRIGTVLVGFLVVKHASNIIRIVLDKTAELAARFGSRMIGFFVNARTQVQAWQQERSTEADKEREFKQLQLQWEVDQLEAKRDQLSREISALEQKQAECVEKPDEQVAAKHSEQKIPAVESRVSRCVETASSSQDQKRKCIPEVVPRPEAPASVVRAAQSAGAVAPASASADSQNKQTGKSVATSSDVPAAGEMDWETTDAKAILAASPAASSSTEHAEKPARRSMSTRSSPSGQIELSAVKETPYSTAAKAQARSKGISSADQPAAKARVAGPETTQQERPALHPFFESILAASYTPDLGSYGSFHPEEDASRQEEESRKEPASRKAEESLREEKAQRQKYLEWQYERLSQQQDAQSSSRFGTRALRPARGDTAWQTSGPQGSHTSTGREKLFPYTESSEELQQARHEFRQRGRDRLRQLARLRRSAQRQAAEARQRAQALAEPFDTQASSAHQQQSSIPSVHPTHHSYDPSSYYFSYGDQQPHQTFHTKASESTVHPWTEHQSASPSQPVESYSHVRFVGLRDQYDDYDPDEYGNVLGRWSSSGEEVVKGQGDGEVSWASSYKESDEDDDDDDDV</sequence>
<dbReference type="AlphaFoldDB" id="A0A9Q9ALS5"/>
<feature type="compositionally biased region" description="Basic and acidic residues" evidence="2">
    <location>
        <begin position="327"/>
        <end position="362"/>
    </location>
</feature>
<dbReference type="Proteomes" id="UP001056384">
    <property type="component" value="Chromosome 3"/>
</dbReference>
<evidence type="ECO:0000256" key="1">
    <source>
        <dbReference type="SAM" id="Coils"/>
    </source>
</evidence>
<feature type="compositionally biased region" description="Acidic residues" evidence="2">
    <location>
        <begin position="587"/>
        <end position="597"/>
    </location>
</feature>
<evidence type="ECO:0000313" key="3">
    <source>
        <dbReference type="EMBL" id="USW51787.1"/>
    </source>
</evidence>
<proteinExistence type="predicted"/>
<feature type="compositionally biased region" description="Polar residues" evidence="2">
    <location>
        <begin position="194"/>
        <end position="207"/>
    </location>
</feature>
<protein>
    <submittedName>
        <fullName evidence="3">Uncharacterized protein</fullName>
    </submittedName>
</protein>
<feature type="compositionally biased region" description="Low complexity" evidence="2">
    <location>
        <begin position="221"/>
        <end position="235"/>
    </location>
</feature>
<feature type="compositionally biased region" description="Low complexity" evidence="2">
    <location>
        <begin position="449"/>
        <end position="479"/>
    </location>
</feature>
<feature type="region of interest" description="Disordered" evidence="2">
    <location>
        <begin position="564"/>
        <end position="597"/>
    </location>
</feature>
<dbReference type="EMBL" id="CP099420">
    <property type="protein sequence ID" value="USW51787.1"/>
    <property type="molecule type" value="Genomic_DNA"/>
</dbReference>
<keyword evidence="1" id="KW-0175">Coiled coil</keyword>
<keyword evidence="4" id="KW-1185">Reference proteome</keyword>
<feature type="region of interest" description="Disordered" evidence="2">
    <location>
        <begin position="318"/>
        <end position="534"/>
    </location>
</feature>
<reference evidence="3" key="1">
    <citation type="submission" date="2022-06" db="EMBL/GenBank/DDBJ databases">
        <title>Complete genome sequences of two strains of the flax pathogen Septoria linicola.</title>
        <authorList>
            <person name="Lapalu N."/>
            <person name="Simon A."/>
            <person name="Demenou B."/>
            <person name="Paumier D."/>
            <person name="Guillot M.-P."/>
            <person name="Gout L."/>
            <person name="Valade R."/>
        </authorList>
    </citation>
    <scope>NUCLEOTIDE SEQUENCE</scope>
    <source>
        <strain evidence="3">SE15195</strain>
    </source>
</reference>
<feature type="compositionally biased region" description="Basic and acidic residues" evidence="2">
    <location>
        <begin position="424"/>
        <end position="439"/>
    </location>
</feature>
<feature type="compositionally biased region" description="Polar residues" evidence="2">
    <location>
        <begin position="369"/>
        <end position="382"/>
    </location>
</feature>
<name>A0A9Q9ALS5_9PEZI</name>
<accession>A0A9Q9ALS5</accession>
<feature type="compositionally biased region" description="Polar residues" evidence="2">
    <location>
        <begin position="245"/>
        <end position="256"/>
    </location>
</feature>
<organism evidence="3 4">
    <name type="scientific">Septoria linicola</name>
    <dbReference type="NCBI Taxonomy" id="215465"/>
    <lineage>
        <taxon>Eukaryota</taxon>
        <taxon>Fungi</taxon>
        <taxon>Dikarya</taxon>
        <taxon>Ascomycota</taxon>
        <taxon>Pezizomycotina</taxon>
        <taxon>Dothideomycetes</taxon>
        <taxon>Dothideomycetidae</taxon>
        <taxon>Mycosphaerellales</taxon>
        <taxon>Mycosphaerellaceae</taxon>
        <taxon>Septoria</taxon>
    </lineage>
</organism>
<feature type="compositionally biased region" description="Low complexity" evidence="2">
    <location>
        <begin position="172"/>
        <end position="193"/>
    </location>
</feature>